<dbReference type="EMBL" id="MFQN01000004">
    <property type="protein sequence ID" value="OGH75600.1"/>
    <property type="molecule type" value="Genomic_DNA"/>
</dbReference>
<gene>
    <name evidence="2" type="ORF">A3G00_03835</name>
</gene>
<comment type="caution">
    <text evidence="2">The sequence shown here is derived from an EMBL/GenBank/DDBJ whole genome shotgun (WGS) entry which is preliminary data.</text>
</comment>
<keyword evidence="1" id="KW-1133">Transmembrane helix</keyword>
<dbReference type="AlphaFoldDB" id="A0A1F6MVS9"/>
<organism evidence="2 3">
    <name type="scientific">Candidatus Magasanikbacteria bacterium RIFCSPLOWO2_12_FULL_43_12</name>
    <dbReference type="NCBI Taxonomy" id="1798692"/>
    <lineage>
        <taxon>Bacteria</taxon>
        <taxon>Candidatus Magasanikiibacteriota</taxon>
    </lineage>
</organism>
<feature type="transmembrane region" description="Helical" evidence="1">
    <location>
        <begin position="31"/>
        <end position="57"/>
    </location>
</feature>
<keyword evidence="1" id="KW-0472">Membrane</keyword>
<evidence type="ECO:0000313" key="3">
    <source>
        <dbReference type="Proteomes" id="UP000178347"/>
    </source>
</evidence>
<sequence length="96" mass="10485">MLQTIIYVVAGLGAILLIYGVFLETERRQDAVFLIGAGCLLVYALSIGNLIFTIAMAGFSLAALTEFIEILLGIHKCACHDVECKCSLHKAINKRR</sequence>
<dbReference type="Proteomes" id="UP000178347">
    <property type="component" value="Unassembled WGS sequence"/>
</dbReference>
<reference evidence="2 3" key="1">
    <citation type="journal article" date="2016" name="Nat. Commun.">
        <title>Thousands of microbial genomes shed light on interconnected biogeochemical processes in an aquifer system.</title>
        <authorList>
            <person name="Anantharaman K."/>
            <person name="Brown C.T."/>
            <person name="Hug L.A."/>
            <person name="Sharon I."/>
            <person name="Castelle C.J."/>
            <person name="Probst A.J."/>
            <person name="Thomas B.C."/>
            <person name="Singh A."/>
            <person name="Wilkins M.J."/>
            <person name="Karaoz U."/>
            <person name="Brodie E.L."/>
            <person name="Williams K.H."/>
            <person name="Hubbard S.S."/>
            <person name="Banfield J.F."/>
        </authorList>
    </citation>
    <scope>NUCLEOTIDE SEQUENCE [LARGE SCALE GENOMIC DNA]</scope>
</reference>
<evidence type="ECO:0000313" key="2">
    <source>
        <dbReference type="EMBL" id="OGH75600.1"/>
    </source>
</evidence>
<proteinExistence type="predicted"/>
<name>A0A1F6MVS9_9BACT</name>
<evidence type="ECO:0000256" key="1">
    <source>
        <dbReference type="SAM" id="Phobius"/>
    </source>
</evidence>
<accession>A0A1F6MVS9</accession>
<protein>
    <submittedName>
        <fullName evidence="2">Uncharacterized protein</fullName>
    </submittedName>
</protein>
<keyword evidence="1" id="KW-0812">Transmembrane</keyword>
<feature type="transmembrane region" description="Helical" evidence="1">
    <location>
        <begin position="6"/>
        <end position="24"/>
    </location>
</feature>